<evidence type="ECO:0000313" key="8">
    <source>
        <dbReference type="Proteomes" id="UP000244959"/>
    </source>
</evidence>
<proteinExistence type="predicted"/>
<dbReference type="PANTHER" id="PTHR24198:SF165">
    <property type="entry name" value="ANKYRIN REPEAT-CONTAINING PROTEIN-RELATED"/>
    <property type="match status" value="1"/>
</dbReference>
<evidence type="ECO:0000313" key="5">
    <source>
        <dbReference type="EMBL" id="SPR03773.1"/>
    </source>
</evidence>
<dbReference type="SUPFAM" id="SSF48403">
    <property type="entry name" value="Ankyrin repeat"/>
    <property type="match status" value="1"/>
</dbReference>
<keyword evidence="8" id="KW-1185">Reference proteome</keyword>
<dbReference type="EMBL" id="LS398551">
    <property type="protein sequence ID" value="SPR03773.1"/>
    <property type="molecule type" value="Genomic_DNA"/>
</dbReference>
<dbReference type="PROSITE" id="PS50088">
    <property type="entry name" value="ANK_REPEAT"/>
    <property type="match status" value="1"/>
</dbReference>
<dbReference type="Proteomes" id="UP000033769">
    <property type="component" value="Unassembled WGS sequence"/>
</dbReference>
<organism evidence="4 7">
    <name type="scientific">Orientia tsutsugamushi str. Gilliam</name>
    <dbReference type="NCBI Taxonomy" id="1359184"/>
    <lineage>
        <taxon>Bacteria</taxon>
        <taxon>Pseudomonadati</taxon>
        <taxon>Pseudomonadota</taxon>
        <taxon>Alphaproteobacteria</taxon>
        <taxon>Rickettsiales</taxon>
        <taxon>Rickettsiaceae</taxon>
        <taxon>Rickettsieae</taxon>
        <taxon>Orientia</taxon>
    </lineage>
</organism>
<name>A0A0F3M5S3_ORITS</name>
<dbReference type="PATRIC" id="fig|1359184.3.peg.2770"/>
<reference evidence="8" key="3">
    <citation type="submission" date="2018-03" db="EMBL/GenBank/DDBJ databases">
        <authorList>
            <person name="Batty M. E."/>
            <person name="Batty M E."/>
        </authorList>
    </citation>
    <scope>NUCLEOTIDE SEQUENCE [LARGE SCALE GENOMIC DNA]</scope>
    <source>
        <strain evidence="8">Gilliam</strain>
    </source>
</reference>
<protein>
    <submittedName>
        <fullName evidence="4">Ankyrin repeat family protein</fullName>
    </submittedName>
    <submittedName>
        <fullName evidence="5">Ankyrin repeat-containing protein 09</fullName>
    </submittedName>
</protein>
<dbReference type="EMBL" id="LANO01000063">
    <property type="protein sequence ID" value="KJV50827.1"/>
    <property type="molecule type" value="Genomic_DNA"/>
</dbReference>
<evidence type="ECO:0000256" key="3">
    <source>
        <dbReference type="PROSITE-ProRule" id="PRU00023"/>
    </source>
</evidence>
<accession>A0A0F3M5S3</accession>
<evidence type="ECO:0000313" key="4">
    <source>
        <dbReference type="EMBL" id="KJV50827.1"/>
    </source>
</evidence>
<evidence type="ECO:0000256" key="1">
    <source>
        <dbReference type="ARBA" id="ARBA00022737"/>
    </source>
</evidence>
<dbReference type="Proteomes" id="UP000244959">
    <property type="component" value="Chromosome I"/>
</dbReference>
<keyword evidence="1" id="KW-0677">Repeat</keyword>
<sequence>MNKTESENKTQSKSLLDVYKFQKYILKNNVNAAINILEMEKAEEEKLDNIEYKYDSNVVIHDIKGLCELKIDIYFHNTKQVNKDEIIISESSGVSAIHIAASKNCIEIMERILAVPDIDIGIKDRNGNNALHIAVMHDHTQIVDKILNFININVNNKNILNAKNKQGNTPIHIAARYDINDSMKSLLSNDDGIDVNEIDTYGQTPLICAAYKGNKKSVELLLKQDKIDFDKKDIFEKSAIDWAKIQNYKEIEIIISGSVQASDDDIKAIGASEETNCS</sequence>
<reference evidence="4 7" key="1">
    <citation type="submission" date="2015-02" db="EMBL/GenBank/DDBJ databases">
        <title>Genome Sequencing of Rickettsiales.</title>
        <authorList>
            <person name="Daugherty S.C."/>
            <person name="Su Q."/>
            <person name="Abolude K."/>
            <person name="Beier-Sexton M."/>
            <person name="Carlyon J.A."/>
            <person name="Carter R."/>
            <person name="Day N.P."/>
            <person name="Dumler S.J."/>
            <person name="Dyachenko V."/>
            <person name="Godinez A."/>
            <person name="Kurtti T.J."/>
            <person name="Lichay M."/>
            <person name="Mullins K.E."/>
            <person name="Ott S."/>
            <person name="Pappas-Brown V."/>
            <person name="Paris D.H."/>
            <person name="Patel P."/>
            <person name="Richards A.L."/>
            <person name="Sadzewicz L."/>
            <person name="Sears K."/>
            <person name="Seidman D."/>
            <person name="Sengamalay N."/>
            <person name="Stenos J."/>
            <person name="Tallon L.J."/>
            <person name="Vincent G."/>
            <person name="Fraser C.M."/>
            <person name="Munderloh U."/>
            <person name="Dunning-Hotopp J.C."/>
        </authorList>
    </citation>
    <scope>NUCLEOTIDE SEQUENCE [LARGE SCALE GENOMIC DNA]</scope>
    <source>
        <strain evidence="4 7">Gilliam</strain>
    </source>
</reference>
<dbReference type="EMBL" id="LS398551">
    <property type="protein sequence ID" value="SPR04323.1"/>
    <property type="molecule type" value="Genomic_DNA"/>
</dbReference>
<dbReference type="PANTHER" id="PTHR24198">
    <property type="entry name" value="ANKYRIN REPEAT AND PROTEIN KINASE DOMAIN-CONTAINING PROTEIN"/>
    <property type="match status" value="1"/>
</dbReference>
<reference evidence="5" key="2">
    <citation type="submission" date="2018-03" db="EMBL/GenBank/DDBJ databases">
        <authorList>
            <person name="Keele B.F."/>
        </authorList>
    </citation>
    <scope>NUCLEOTIDE SEQUENCE [LARGE SCALE GENOMIC DNA]</scope>
    <source>
        <strain evidence="5">Gilliam</strain>
    </source>
</reference>
<dbReference type="Gene3D" id="1.25.40.20">
    <property type="entry name" value="Ankyrin repeat-containing domain"/>
    <property type="match status" value="1"/>
</dbReference>
<dbReference type="InterPro" id="IPR036770">
    <property type="entry name" value="Ankyrin_rpt-contain_sf"/>
</dbReference>
<evidence type="ECO:0000313" key="7">
    <source>
        <dbReference type="Proteomes" id="UP000033769"/>
    </source>
</evidence>
<dbReference type="Pfam" id="PF12796">
    <property type="entry name" value="Ank_2"/>
    <property type="match status" value="2"/>
</dbReference>
<evidence type="ECO:0000256" key="2">
    <source>
        <dbReference type="ARBA" id="ARBA00023043"/>
    </source>
</evidence>
<feature type="repeat" description="ANK" evidence="3">
    <location>
        <begin position="166"/>
        <end position="198"/>
    </location>
</feature>
<gene>
    <name evidence="5" type="primary">ank9</name>
    <name evidence="5" type="ORF">GILLIAM_00475</name>
    <name evidence="6" type="ORF">GILLIAM_00645</name>
    <name evidence="4" type="ORF">OTSGILL_2726</name>
</gene>
<dbReference type="InterPro" id="IPR002110">
    <property type="entry name" value="Ankyrin_rpt"/>
</dbReference>
<dbReference type="SMART" id="SM00248">
    <property type="entry name" value="ANK"/>
    <property type="match status" value="4"/>
</dbReference>
<dbReference type="AlphaFoldDB" id="A0A0F3M5S3"/>
<evidence type="ECO:0000313" key="6">
    <source>
        <dbReference type="EMBL" id="SPR04323.1"/>
    </source>
</evidence>
<keyword evidence="2 3" id="KW-0040">ANK repeat</keyword>